<protein>
    <submittedName>
        <fullName evidence="3">Aldehyde-alcohol dehydrogenase</fullName>
    </submittedName>
</protein>
<dbReference type="InterPro" id="IPR013357">
    <property type="entry name" value="Acetaldehyde_DH_acetylating"/>
</dbReference>
<dbReference type="STRING" id="1216006.VA7868_02967"/>
<dbReference type="NCBIfam" id="TIGR02518">
    <property type="entry name" value="EutH_ACDH"/>
    <property type="match status" value="1"/>
</dbReference>
<dbReference type="InterPro" id="IPR015590">
    <property type="entry name" value="Aldehyde_DH_dom"/>
</dbReference>
<evidence type="ECO:0000313" key="4">
    <source>
        <dbReference type="Proteomes" id="UP000184608"/>
    </source>
</evidence>
<dbReference type="InterPro" id="IPR016163">
    <property type="entry name" value="Ald_DH_C"/>
</dbReference>
<dbReference type="RefSeq" id="WP_073604590.1">
    <property type="nucleotide sequence ID" value="NZ_FQXZ01000033.1"/>
</dbReference>
<dbReference type="InterPro" id="IPR016161">
    <property type="entry name" value="Ald_DH/histidinol_DH"/>
</dbReference>
<gene>
    <name evidence="3" type="primary">adhE_1</name>
    <name evidence="3" type="ORF">VA7868_02967</name>
</gene>
<dbReference type="AlphaFoldDB" id="A0A1M5ZNL4"/>
<evidence type="ECO:0000313" key="3">
    <source>
        <dbReference type="EMBL" id="SHI25686.1"/>
    </source>
</evidence>
<proteinExistence type="predicted"/>
<dbReference type="InterPro" id="IPR016162">
    <property type="entry name" value="Ald_DH_N"/>
</dbReference>
<keyword evidence="4" id="KW-1185">Reference proteome</keyword>
<dbReference type="Proteomes" id="UP000184608">
    <property type="component" value="Unassembled WGS sequence"/>
</dbReference>
<feature type="domain" description="Aldehyde dehydrogenase" evidence="2">
    <location>
        <begin position="7"/>
        <end position="273"/>
    </location>
</feature>
<dbReference type="GO" id="GO:0016620">
    <property type="term" value="F:oxidoreductase activity, acting on the aldehyde or oxo group of donors, NAD or NADP as acceptor"/>
    <property type="evidence" value="ECO:0007669"/>
    <property type="project" value="InterPro"/>
</dbReference>
<dbReference type="CDD" id="cd07122">
    <property type="entry name" value="ALDH_F20_ACDH"/>
    <property type="match status" value="1"/>
</dbReference>
<accession>A0A1M5ZNL4</accession>
<evidence type="ECO:0000256" key="1">
    <source>
        <dbReference type="ARBA" id="ARBA00023002"/>
    </source>
</evidence>
<organism evidence="3 4">
    <name type="scientific">Vibrio aerogenes CECT 7868</name>
    <dbReference type="NCBI Taxonomy" id="1216006"/>
    <lineage>
        <taxon>Bacteria</taxon>
        <taxon>Pseudomonadati</taxon>
        <taxon>Pseudomonadota</taxon>
        <taxon>Gammaproteobacteria</taxon>
        <taxon>Vibrionales</taxon>
        <taxon>Vibrionaceae</taxon>
        <taxon>Vibrio</taxon>
    </lineage>
</organism>
<dbReference type="SUPFAM" id="SSF53720">
    <property type="entry name" value="ALDH-like"/>
    <property type="match status" value="1"/>
</dbReference>
<evidence type="ECO:0000259" key="2">
    <source>
        <dbReference type="Pfam" id="PF00171"/>
    </source>
</evidence>
<dbReference type="Pfam" id="PF00171">
    <property type="entry name" value="Aldedh"/>
    <property type="match status" value="1"/>
</dbReference>
<name>A0A1M5ZNL4_9VIBR</name>
<dbReference type="PANTHER" id="PTHR11699">
    <property type="entry name" value="ALDEHYDE DEHYDROGENASE-RELATED"/>
    <property type="match status" value="1"/>
</dbReference>
<sequence>MRRETLHNESVAEAIDLIQQAKAAQSQLKTFSQEKIDAIVLSMVEAAQRESARLAKMAVFETGFGNIEDKITKNDFATNDLYRYIKDQKTVGILRKDTETRTLDIAVPMGVLGALIPSTNPTSTTIYKTLIAVKSGNGIVISPHPSAKNCILETARIVLEAAVAAGAPQGIIGCMTQLSLEGTQALMHNPDTALILATGGEAMVRAAYSSGNPAIGVGPGNCPAFIEKTANVKEAVKKVVLSKTFDNGVICASEQSLVVERTIEAQVKKEIAQQGGYILSAEESEQLSKVILRENGTMNPKIVGKPASYVADMAGLSVPDDVKVLVSQQYSVSKTNPYSREKLTPILALYVEKDSKAAIDRCVELLENEGSGHTASIHSDDDQVIQDFSLRVPVSRCLVNTPSALGAIGATTELIPSLTLGCGAIGGSSVSDNVGPEHLINIKKVVYDFDCCVSKAA</sequence>
<dbReference type="EMBL" id="FQXZ01000033">
    <property type="protein sequence ID" value="SHI25686.1"/>
    <property type="molecule type" value="Genomic_DNA"/>
</dbReference>
<reference evidence="3 4" key="1">
    <citation type="submission" date="2016-11" db="EMBL/GenBank/DDBJ databases">
        <authorList>
            <person name="Jaros S."/>
            <person name="Januszkiewicz K."/>
            <person name="Wedrychowicz H."/>
        </authorList>
    </citation>
    <scope>NUCLEOTIDE SEQUENCE [LARGE SCALE GENOMIC DNA]</scope>
    <source>
        <strain evidence="3 4">CECT 7868</strain>
    </source>
</reference>
<dbReference type="Gene3D" id="3.40.605.10">
    <property type="entry name" value="Aldehyde Dehydrogenase, Chain A, domain 1"/>
    <property type="match status" value="1"/>
</dbReference>
<dbReference type="Gene3D" id="3.40.309.10">
    <property type="entry name" value="Aldehyde Dehydrogenase, Chain A, domain 2"/>
    <property type="match status" value="1"/>
</dbReference>
<keyword evidence="1" id="KW-0560">Oxidoreductase</keyword>
<dbReference type="OrthoDB" id="9815791at2"/>